<dbReference type="SMART" id="SM00832">
    <property type="entry name" value="C8"/>
    <property type="match status" value="3"/>
</dbReference>
<feature type="domain" description="VWFC" evidence="21">
    <location>
        <begin position="4943"/>
        <end position="4999"/>
    </location>
</feature>
<dbReference type="InterPro" id="IPR050780">
    <property type="entry name" value="Mucin_vWF_Thrombospondin_sf"/>
</dbReference>
<dbReference type="SUPFAM" id="SSF49785">
    <property type="entry name" value="Galactose-binding domain-like"/>
    <property type="match status" value="1"/>
</dbReference>
<evidence type="ECO:0000256" key="1">
    <source>
        <dbReference type="ARBA" id="ARBA00004239"/>
    </source>
</evidence>
<dbReference type="CDD" id="cd19941">
    <property type="entry name" value="TIL"/>
    <property type="match status" value="15"/>
</dbReference>
<evidence type="ECO:0000256" key="12">
    <source>
        <dbReference type="ARBA" id="ARBA00023157"/>
    </source>
</evidence>
<sequence>MLLLVLFGMLWALVTGRWCEWTETVHTKEEVAPRREDLVLCTSLYHYSRLGWRLDLPRSGRAGLTGSPAPGLCAIYKPPEIHSVTQNRTVRACCPGWGGTQCTDALAEASPDGRCFATWQCEPLAGSANASAGSLEECCARPWGHSWRDGSSQVCLLCHSKHLPGDASSATLLQPLAGAVGQVWSQQQRPSATCATWSGFHYRTFDGRHYHFLGRCTYLLAGAVDSTWAVHLRPGGHCSQPGHCQLVRVMMGSEDVLIQDGAVSVQGRLVPEGESQLLPGLSLQWQGDWLVLSGGLGVVVRLDRSTSVWVSMDHELQGQTQGLCGLYNGQLEDDFQEPGGGQAALAATFGNSWRLPGSEPGCPDAVEAAQGCESPTEGAEASVEAGQLRAEAQDVCHQLLEGPFSQCHVQVLPEEYHKACLFAYCAAPVVGSDQAGRREAVCATFSNYAQACARWHIHVHWRKPGFCERLCPGGQLYSDCISSCTASCSMVGQGEEGPCGEECVSGCECPPGLFWDGTHCVPAAHCPCYHRRKRYAPGDTVHQQCNLCVCQDGRWHCAQASCPAECAVEGDGHYLTFDGRSFSFQGGPGCHYILVQDHGQKPLLMVLEHGACDSGSCLHALSVSLEDTHIQLRHSGAVLVDGQDVGLPWTGAAGLSVSQASSTFLLLRWPGARVLWGVADPAAYIMLDPRYAHQVQGLCGTFTRNQQDDFLTPAGDVETSIAAFASKFQVAGGSRCPPEDSPLLSPCSTHSQRLTFAEAACAILHGPAFQACHRLVDREPFQLRCLAAVCGCASGRDCLCPVLSAYARRCAQEDVLLLWRNQTLCPVPCPGGQEYQECAPACGHHCGEPEDCNKLGSCVAGCNCPPGLLWDPEGQCVPPSLCLCQLGDHRYTPGSVTQKGCNHCVCQERGLWNCTAHHCPPQRAFCPQELIYAPNACLLTCDSPNASHSCPSGSTDGCVCPPGTVLLDEHCVPPDLCPCHHSGQWYPPNATIQEDCNTCVCQGRQWHCTGQQCSGRCQASGAPHYVTFDGLSLTFPGACEYLLVREAGGRFSISARNLPCGASGLTCTKALAVHLESTVVHMLRGRAVTVNGVAVRPPKVYTGPGLSLRHAGLFLLLTTRLGLSLLWDGGTRVLVQLSPHFRGRVAGLCGDFDGDASNDLRSRQGVLEPTAELAAHSWRLNPLCPEPGDLLHPCTVNAHRAAWARTRCGVMLRPLFARCHAEVPPQQHYEWCVYDACGCDSGGDCECLCSAIATYADECARRGHHVRWRSQELCPLQCEGGQVYEACGPVCPPTCHDHHPEPGWHCQAVACVEGCFCPVGTLLHGGTCVEPAACPCEWDGSFFPPGTVLQKDCGNCTCQDSQWHCGADGAPCEELVPRCAEGEAPCQGSGHCVPHEWLCDNQDDCGDGSDEEGCATPGCGQGQMPCHSGRCVPLALLCNGQDDCGDGSDEQGCPCPSDSLACADGRCLPLALLCDGHPDCLDAADEESCLGQVTCVPGELSCTDGTCVGALQLCDGVWDCPDGVDEGSGHCPTPSLSASPSGTTPGSLEGASSPLGSASPAPCSPSEFACGSGECAPRGWRCDQEEDCSDGSDELGCAGPCAPPLLPCARSSAHCLTPRQLCDGEPQCPDGWDEGPEACGDLPAPGGLNGTSVPCPEYSCPNGVCIDFQKVCDGQSDCQVALGEAGPSPEEQACGAWGPWNPWEPCSQTCGSGVRSRSRRCSPPGLPVLQRCLGPEQQSQACFAEACPVDGKWGSWSPWSPCSEPCGGTMMRQRQCHPPQNGGRACILLLGDPHSIRETKPCPPDGCPNATCSGELVFWPCAPCPLTCGDVSSQATCPPEQPCSSPGCWCPAGQVLGSEGRCVWPRQCPCLVDGTHYWPGQRIKADCQLCVCQEGRPRRCRPHPDCAVNCGWSSWSPWADCLGPCGTQSIQWSFRSPNNPRQSGRGRQCLGIHRKARRCQVKSCQGCEQQGHVWHVGQRWRRGPCEVCQCLDPSTVHCSPFCPLGSCPQGWVLVEGAGESCCHCALPGENHTVPPMDTPAPAPAPSPQTGPALATYVLPPLGDPCYSPLGLARPPKGSLGTLPLQSEDPTHMSLLGAATEIPILGEDAHAKQHPQPPYMQLDLLWARNLTGLVVQGTHSADTHLPSFSLQFSSDGLHWHNYSDILPGALPVPKPFPGSWADVAPKGWTFGRMVQARYVRVWPHTGHPSGISSGIFQWAELLGCGTAHPCPGTRLRCASGECAPSGGPCDGAADCEDGSDEKGCGPLPAGTGGSGEAMQNVATTSTSHLGALSLQPGMAAVTMFPLRPLTPVTPAGHSIPPGPFPPAQCGPRQVPCEVLGCVEWAQLCDGSEDCLDGSDERHCGFTVSLMWLPSSLPRLRAVSTEPFTVPTTVLPGLPGSRALCSPSQLRCGSGECLSAERRCDLRSDCQDGSDEDNCVDCMLAPWSSWSGCSHSCGLGFTFQRREQLRPPLPGGSCLKDQLRSQPCFVQACPVAGAWAEWETWGPCSVSCGGGHRSRRRSCVDPPPKNGGAPCPGASQERVPCGLQPCAGDTDCGPGHVHVNAELCQEGLVPRCPPSCLDPEANRSCTGQCVEGCRCAAGLLLHDSRCLPLSECPCLVGEELQQPGSSFLMDNCSRCVCEKGKLQCEPGGCPQPCGWSAWSSWAPCDRSCGPGVKARFRSPSNPPVAFGGAPCEGDSQQLQPCYTECGTEALGWTPWTPWYPCSQSCLVPGGGPSWQRRFRLCPSPSPEDACLGEAIQEEPCSPPLCPVPSSWGLWASWSACSVSCGGGVQIRGRSCDGPAPGHPVCQGPHSQTRDCNTQPCTAQCPSDMVFRSAEQCLQEGGPCPQLCLAQDPGVECTGLCAPSCACPPGLFLHNSSCLPRAQCPCQLHGQLYAPGAVAHLDACNNCTCVSGEMACTSEPCPVACGWSPWTPWSPCSRSCDVGIRRRLRTGSAPPAALGGAECQGPDMEAEFCSLQPCQGPGGAWGPWTRCSVSCGGGYRNRTQGSSPHGPVEFSTCSLQPCAGPVPGVCPRGQQWQDCAQGPASCAELSSLGQTNQTCQPGCYCPPPTLLLNSMCVPPQDCPCTHGGHLYPPGSIVLNACENCSCVSGLVSNCTSRPCEEGQPKWSPWTPWSECSASCGPARRHRHHFCLNTPSVVPASQALLPSPTAPTPLCPGPEAEEEPCFPPACDRAGDWGPWGPWSSCSRSCGGGLRSRTRACDQPPPEGLGLFCEGPQAQGETCQAQPCPGTNCTSIEGAQYSACGPPCPHSCDDLVHCVWRCQPGCYCPLGQVLSADGTICVQPGHCSCLDLLTGERHRPGAQLARPDGCNHCTCMEGRLNCTDLPCPVPGSWCSWSEWTACSQPCRSQARTRSRACACPAPQHGGAPCPGGAGAQGQREACPSSTACPVDGAWSPWGPWASCDVCLGQSHRRRVCTQPPSSEGGRPCPGAHEESRPCWDSSTECADCGGGQVLLPCGRPCPRSCQDLSPGSVCQPGPVGCQPSCGCPLGQLTQDGLCVPPAHCRCQYQPGAVGVPENHSRSAGSGLSSWESLEPGEVVTGPCDNCTCVAGILQCQEVPSCPGMGMWGFWGPWEDCSVSCGGGEQLRSRLCPRPPCPGLARQSRTCHTQVCREAGCPAGRLYRECQPSEGCPFSCAHITGQVACFSSSCEEGCHCPEGTFLHRLACVQECPCVLTATLLQELGATSSGSGMSPPLLGEEGQHFGPGDELDPGQTFQMGCRNCSCVHGKLSCSLDNCSQAESGFSPWGPWGPCSRSCGQLGTRTRSRQCMLPTPASGGQGCLGPRKDLEDCHSPDCPGAEVPTVEPVTALPGGWGLWSPWSPCSRSCTDPARPAWRSRLRPCLANCSMGEPAQERPCNLPSCTELPLCPGPGCGPENCSWTPWAPWEPCSRSCGVGQQRRLRAYHPPGPGGHWCPDILTAYQERRFCNLSACPVPGGWSRWSPWSWCDRSCGGGRSLRSRSCSSPPPKNGGAPCVGERHHSRVCNPMPCEEGCPAGMELVSCANRCPRRCSDLQDGVVCEDPQVCHQGCRCPNRSLEQDGSCVPIGYCECTDAQGHSWAPGSQHQDTCNNCTCQAGRLSCTALPCPPPTHCAWSRWSAWSPCSLSCGPGGQQSRFRSSTSGSWAPECREEQSQSQLCPQAPCPPLCLQGTHPRSLGDSWLHGECQQCSCTPEGVICDNTECAVPSGWTLWSPWSDCPVSCGGGHQVRTRTCTVLAAQRNGPPCPGSDTQMRHCGQQPCRRLLDTCFWGPWGPCSHTCGLGLTSRSGSCPCLPGEADPTCNNGTVTHLDTEACYPGPCLDECIWSSWSSWTRCSCQVPVQQRYRHQGPAPGRAAKGAPCTRLDGHFRPCPIGNCSADSCTAPFEFQACGSACAGLCATHHSLQLCQDLPPCQPGCYCPKGLLEQAGGCVSPEQCNCWHTSGEGGEVTLAPGEHLQLGCKECECHHGELRCTSQGCEGLLPLSDWSEWSPCGPCLPRSTLAPASRATLEERWPLDKAGFFPTSAPLLASEQYRHRLCLDPETGWPWAGDPRLCTAPLSQQRLCPDLEACLDPCQWSPWGPWSPCPVPCSGGFQLRWRKAGGPPLRACPGPWAQTKSCNMVSCPGKSCETQGTVLTLDCANQCPRSCADLWDHVQCLQGPCQAGCRCPPGQLIQDGYCVPVSSCRCGLPSANASWELAPAQVVQLDCHNCTCVNGSLACPHLECPRLGPWSAWSRCSAACGGGTEERSRSCTGHPGAAPCQAQDMMQQRQCNLQRCPECPPGQVLSTCATSCPRLCSHLQPGTTCVREHCQPGCGCPEGQLLHNGTCVPPATCPCTQRSLPWGLSLTPEELAQELPPGTVLTQNCTHCVCQHGTFSCSLADCPECPPGEMWHQVAPGQQGPCEWTCQETNATEAQSNCSALQVPGCVCQPGRFRSQAGPCVSAEHCECWHLGRPHLPGSEWQEGCDSCRCLGGTSVCTQLCPRLTCAQGQTLVQEPESCCPICQWETLEERPPSCQRLTELRNFTKGLCHLDQVEVSYCSGHCLSSTNVMAEEPYLQSQCDCCSYRLDPDSPVKILHLRCSDGSTEPAVLPVIHSCQCSACQGGDFAKH</sequence>
<evidence type="ECO:0000259" key="22">
    <source>
        <dbReference type="PROSITE" id="PS51233"/>
    </source>
</evidence>
<evidence type="ECO:0000256" key="16">
    <source>
        <dbReference type="PROSITE-ProRule" id="PRU00124"/>
    </source>
</evidence>
<dbReference type="PROSITE" id="PS51233">
    <property type="entry name" value="VWFD"/>
    <property type="match status" value="3"/>
</dbReference>
<proteinExistence type="inferred from homology"/>
<dbReference type="PRINTS" id="PR00261">
    <property type="entry name" value="LDLRECEPTOR"/>
</dbReference>
<dbReference type="Pfam" id="PF08742">
    <property type="entry name" value="C8"/>
    <property type="match status" value="3"/>
</dbReference>
<dbReference type="InterPro" id="IPR000421">
    <property type="entry name" value="FA58C"/>
</dbReference>
<dbReference type="SMART" id="SM00214">
    <property type="entry name" value="VWC"/>
    <property type="match status" value="7"/>
</dbReference>
<keyword evidence="10" id="KW-0106">Calcium</keyword>
<dbReference type="FunFam" id="2.20.100.10:FF:000080">
    <property type="entry name" value="SCO-spondin"/>
    <property type="match status" value="3"/>
</dbReference>
<dbReference type="FunFam" id="2.20.100.10:FF:000001">
    <property type="entry name" value="semaphorin-5A isoform X1"/>
    <property type="match status" value="4"/>
</dbReference>
<dbReference type="Pfam" id="PF00093">
    <property type="entry name" value="VWC"/>
    <property type="match status" value="1"/>
</dbReference>
<keyword evidence="5" id="KW-0964">Secreted</keyword>
<feature type="region of interest" description="Disordered" evidence="17">
    <location>
        <begin position="3975"/>
        <end position="3995"/>
    </location>
</feature>
<dbReference type="InterPro" id="IPR036084">
    <property type="entry name" value="Ser_inhib-like_sf"/>
</dbReference>
<dbReference type="FunFam" id="2.10.25.10:FF:000217">
    <property type="entry name" value="SCO-spondin"/>
    <property type="match status" value="3"/>
</dbReference>
<evidence type="ECO:0000256" key="8">
    <source>
        <dbReference type="ARBA" id="ARBA00022729"/>
    </source>
</evidence>
<feature type="disulfide bond" evidence="16">
    <location>
        <begin position="2422"/>
        <end position="2437"/>
    </location>
</feature>
<evidence type="ECO:0000256" key="13">
    <source>
        <dbReference type="ARBA" id="ARBA00023180"/>
    </source>
</evidence>
<feature type="domain" description="CTCK" evidence="19">
    <location>
        <begin position="5010"/>
        <end position="5097"/>
    </location>
</feature>
<feature type="disulfide bond" evidence="16">
    <location>
        <begin position="2236"/>
        <end position="2254"/>
    </location>
</feature>
<dbReference type="Gene3D" id="4.10.400.10">
    <property type="entry name" value="Low-density Lipoprotein Receptor"/>
    <property type="match status" value="8"/>
</dbReference>
<feature type="disulfide bond" evidence="16">
    <location>
        <begin position="2347"/>
        <end position="2362"/>
    </location>
</feature>
<keyword evidence="12 16" id="KW-1015">Disulfide bond</keyword>
<feature type="disulfide bond" evidence="16">
    <location>
        <begin position="2335"/>
        <end position="2353"/>
    </location>
</feature>
<keyword evidence="7" id="KW-0254">Endocytosis</keyword>
<feature type="disulfide bond" evidence="16">
    <location>
        <begin position="1570"/>
        <end position="1588"/>
    </location>
</feature>
<dbReference type="InterPro" id="IPR023415">
    <property type="entry name" value="LDLR_class-A_CS"/>
</dbReference>
<feature type="disulfide bond" evidence="16">
    <location>
        <begin position="2403"/>
        <end position="2415"/>
    </location>
</feature>
<dbReference type="CDD" id="cd00112">
    <property type="entry name" value="LDLa"/>
    <property type="match status" value="8"/>
</dbReference>
<dbReference type="PANTHER" id="PTHR11339">
    <property type="entry name" value="EXTRACELLULAR MATRIX GLYCOPROTEIN RELATED"/>
    <property type="match status" value="1"/>
</dbReference>
<dbReference type="PROSITE" id="PS50184">
    <property type="entry name" value="VWFC_2"/>
    <property type="match status" value="2"/>
</dbReference>
<feature type="disulfide bond" evidence="16">
    <location>
        <begin position="1438"/>
        <end position="1453"/>
    </location>
</feature>
<evidence type="ECO:0000259" key="19">
    <source>
        <dbReference type="PROSITE" id="PS01225"/>
    </source>
</evidence>
<dbReference type="InterPro" id="IPR001007">
    <property type="entry name" value="VWF_dom"/>
</dbReference>
<dbReference type="FunFam" id="4.10.400.10:FF:000208">
    <property type="entry name" value="SCO-spondin"/>
    <property type="match status" value="1"/>
</dbReference>
<evidence type="ECO:0000313" key="24">
    <source>
        <dbReference type="RefSeq" id="XP_023568513.1"/>
    </source>
</evidence>
<dbReference type="InterPro" id="IPR036055">
    <property type="entry name" value="LDL_receptor-like_sf"/>
</dbReference>
<dbReference type="Pfam" id="PF23244">
    <property type="entry name" value="VWF"/>
    <property type="match status" value="1"/>
</dbReference>
<comment type="caution">
    <text evidence="15">Lacks conserved residue(s) required for the propagation of feature annotation.</text>
</comment>
<dbReference type="PANTHER" id="PTHR11339:SF396">
    <property type="entry name" value="SCO-SPONDIN"/>
    <property type="match status" value="1"/>
</dbReference>
<feature type="disulfide bond" evidence="16">
    <location>
        <begin position="1426"/>
        <end position="1444"/>
    </location>
</feature>
<reference evidence="24" key="1">
    <citation type="submission" date="2025-08" db="UniProtKB">
        <authorList>
            <consortium name="RefSeq"/>
        </authorList>
    </citation>
    <scope>IDENTIFICATION</scope>
</reference>
<dbReference type="SMART" id="SM00215">
    <property type="entry name" value="VWC_out"/>
    <property type="match status" value="9"/>
</dbReference>
<feature type="compositionally biased region" description="Low complexity" evidence="17">
    <location>
        <begin position="1545"/>
        <end position="1560"/>
    </location>
</feature>
<dbReference type="RefSeq" id="XP_023568513.1">
    <property type="nucleotide sequence ID" value="XM_023712745.1"/>
</dbReference>
<dbReference type="PROSITE" id="PS50022">
    <property type="entry name" value="FA58C_3"/>
    <property type="match status" value="1"/>
</dbReference>
<keyword evidence="9" id="KW-0677">Repeat</keyword>
<dbReference type="GeneID" id="101591219"/>
<dbReference type="FunFam" id="2.20.100.10:FF:000002">
    <property type="entry name" value="Unc-5 netrin receptor C"/>
    <property type="match status" value="1"/>
</dbReference>
<keyword evidence="13" id="KW-0325">Glycoprotein</keyword>
<evidence type="ECO:0000259" key="20">
    <source>
        <dbReference type="PROSITE" id="PS50022"/>
    </source>
</evidence>
<organism evidence="23 24">
    <name type="scientific">Octodon degus</name>
    <name type="common">Degu</name>
    <name type="synonym">Sciurus degus</name>
    <dbReference type="NCBI Taxonomy" id="10160"/>
    <lineage>
        <taxon>Eukaryota</taxon>
        <taxon>Metazoa</taxon>
        <taxon>Chordata</taxon>
        <taxon>Craniata</taxon>
        <taxon>Vertebrata</taxon>
        <taxon>Euteleostomi</taxon>
        <taxon>Mammalia</taxon>
        <taxon>Eutheria</taxon>
        <taxon>Euarchontoglires</taxon>
        <taxon>Glires</taxon>
        <taxon>Rodentia</taxon>
        <taxon>Hystricomorpha</taxon>
        <taxon>Octodontidae</taxon>
        <taxon>Octodon</taxon>
    </lineage>
</organism>
<dbReference type="Gene3D" id="2.10.25.10">
    <property type="entry name" value="Laminin"/>
    <property type="match status" value="16"/>
</dbReference>
<dbReference type="GO" id="GO:0030414">
    <property type="term" value="F:peptidase inhibitor activity"/>
    <property type="evidence" value="ECO:0007669"/>
    <property type="project" value="InterPro"/>
</dbReference>
<feature type="disulfide bond" evidence="16">
    <location>
        <begin position="1563"/>
        <end position="1575"/>
    </location>
</feature>
<feature type="disulfide bond" evidence="16">
    <location>
        <begin position="2248"/>
        <end position="2263"/>
    </location>
</feature>
<feature type="signal peptide" evidence="18">
    <location>
        <begin position="1"/>
        <end position="16"/>
    </location>
</feature>
<dbReference type="InterPro" id="IPR008979">
    <property type="entry name" value="Galactose-bd-like_sf"/>
</dbReference>
<keyword evidence="23" id="KW-1185">Reference proteome</keyword>
<dbReference type="InterPro" id="IPR014853">
    <property type="entry name" value="VWF/SSPO/ZAN-like_Cys-rich_dom"/>
</dbReference>
<keyword evidence="11" id="KW-0130">Cell adhesion</keyword>
<feature type="disulfide bond" evidence="16">
    <location>
        <begin position="2229"/>
        <end position="2241"/>
    </location>
</feature>
<dbReference type="Pfam" id="PF00754">
    <property type="entry name" value="F5_F8_type_C"/>
    <property type="match status" value="1"/>
</dbReference>
<dbReference type="SUPFAM" id="SSF57283">
    <property type="entry name" value="PMP inhibitors"/>
    <property type="match status" value="1"/>
</dbReference>
<dbReference type="PROSITE" id="PS01208">
    <property type="entry name" value="VWFC_1"/>
    <property type="match status" value="1"/>
</dbReference>
<feature type="disulfide bond" evidence="16">
    <location>
        <begin position="1419"/>
        <end position="1431"/>
    </location>
</feature>
<keyword evidence="6" id="KW-0245">EGF-like domain</keyword>
<feature type="disulfide bond" evidence="16">
    <location>
        <begin position="1660"/>
        <end position="1678"/>
    </location>
</feature>
<dbReference type="Gene3D" id="2.10.70.10">
    <property type="entry name" value="Complement Module, domain 1"/>
    <property type="match status" value="1"/>
</dbReference>
<feature type="domain" description="F5/8 type C" evidence="20">
    <location>
        <begin position="2065"/>
        <end position="2223"/>
    </location>
</feature>
<dbReference type="SMART" id="SM00216">
    <property type="entry name" value="VWD"/>
    <property type="match status" value="3"/>
</dbReference>
<feature type="disulfide bond" evidence="16">
    <location>
        <begin position="1455"/>
        <end position="1467"/>
    </location>
</feature>
<evidence type="ECO:0000256" key="10">
    <source>
        <dbReference type="ARBA" id="ARBA00022837"/>
    </source>
</evidence>
<evidence type="ECO:0000256" key="18">
    <source>
        <dbReference type="SAM" id="SignalP"/>
    </source>
</evidence>
<feature type="disulfide bond" evidence="16">
    <location>
        <begin position="1582"/>
        <end position="1597"/>
    </location>
</feature>
<dbReference type="Pfam" id="PF00090">
    <property type="entry name" value="TSP_1"/>
    <property type="match status" value="23"/>
</dbReference>
<feature type="domain" description="VWFD" evidence="22">
    <location>
        <begin position="1015"/>
        <end position="1185"/>
    </location>
</feature>
<feature type="domain" description="VWFD" evidence="22">
    <location>
        <begin position="192"/>
        <end position="363"/>
    </location>
</feature>
<evidence type="ECO:0000256" key="15">
    <source>
        <dbReference type="PROSITE-ProRule" id="PRU00039"/>
    </source>
</evidence>
<dbReference type="Gene3D" id="2.20.100.10">
    <property type="entry name" value="Thrombospondin type-1 (TSP1) repeat"/>
    <property type="match status" value="23"/>
</dbReference>
<feature type="disulfide bond" evidence="16">
    <location>
        <begin position="1502"/>
        <end position="1520"/>
    </location>
</feature>
<feature type="disulfide bond" evidence="16">
    <location>
        <begin position="1474"/>
        <end position="1489"/>
    </location>
</feature>
<evidence type="ECO:0000256" key="3">
    <source>
        <dbReference type="ARBA" id="ARBA00009939"/>
    </source>
</evidence>
<dbReference type="PROSITE" id="PS01225">
    <property type="entry name" value="CTCK_2"/>
    <property type="match status" value="1"/>
</dbReference>
<evidence type="ECO:0000256" key="17">
    <source>
        <dbReference type="SAM" id="MobiDB-lite"/>
    </source>
</evidence>
<feature type="disulfide bond" evidence="16">
    <location>
        <begin position="1495"/>
        <end position="1507"/>
    </location>
</feature>
<dbReference type="Gene3D" id="2.40.128.620">
    <property type="match status" value="1"/>
</dbReference>
<dbReference type="SMART" id="SM00209">
    <property type="entry name" value="TSP1"/>
    <property type="match status" value="25"/>
</dbReference>
<comment type="function">
    <text evidence="14">Involved in the modulation of neuronal aggregation. May be involved in developmental events during the formation of the central nervous system.</text>
</comment>
<feature type="domain" description="VWFD" evidence="22">
    <location>
        <begin position="564"/>
        <end position="737"/>
    </location>
</feature>
<dbReference type="Proteomes" id="UP000515203">
    <property type="component" value="Unplaced"/>
</dbReference>
<feature type="domain" description="VWFC" evidence="21">
    <location>
        <begin position="1965"/>
        <end position="2025"/>
    </location>
</feature>
<evidence type="ECO:0000313" key="23">
    <source>
        <dbReference type="Proteomes" id="UP000515203"/>
    </source>
</evidence>
<dbReference type="InterPro" id="IPR002919">
    <property type="entry name" value="TIL_dom"/>
</dbReference>
<comment type="subcellular location">
    <subcellularLocation>
        <location evidence="1">Secreted</location>
        <location evidence="1">Extracellular space</location>
    </subcellularLocation>
</comment>
<dbReference type="PROSITE" id="PS50092">
    <property type="entry name" value="TSP1"/>
    <property type="match status" value="25"/>
</dbReference>
<feature type="disulfide bond" evidence="16">
    <location>
        <begin position="2328"/>
        <end position="2340"/>
    </location>
</feature>
<comment type="similarity">
    <text evidence="2">Belongs to the thrombospondin family.</text>
</comment>
<comment type="similarity">
    <text evidence="3">Belongs to the LDLR family.</text>
</comment>
<dbReference type="SUPFAM" id="SSF57567">
    <property type="entry name" value="Serine protease inhibitors"/>
    <property type="match status" value="14"/>
</dbReference>
<dbReference type="Pfam" id="PF00057">
    <property type="entry name" value="Ldl_recept_a"/>
    <property type="match status" value="8"/>
</dbReference>
<dbReference type="Pfam" id="PF01826">
    <property type="entry name" value="TIL"/>
    <property type="match status" value="12"/>
</dbReference>
<dbReference type="FunCoup" id="A0A6P6E901">
    <property type="interactions" value="72"/>
</dbReference>
<evidence type="ECO:0000256" key="11">
    <source>
        <dbReference type="ARBA" id="ARBA00022889"/>
    </source>
</evidence>
<dbReference type="PROSITE" id="PS01209">
    <property type="entry name" value="LDLRA_1"/>
    <property type="match status" value="2"/>
</dbReference>
<evidence type="ECO:0000256" key="14">
    <source>
        <dbReference type="ARBA" id="ARBA00045981"/>
    </source>
</evidence>
<evidence type="ECO:0000256" key="4">
    <source>
        <dbReference type="ARBA" id="ARBA00020523"/>
    </source>
</evidence>
<feature type="disulfide bond" evidence="16">
    <location>
        <begin position="1399"/>
        <end position="1414"/>
    </location>
</feature>
<dbReference type="InterPro" id="IPR036201">
    <property type="entry name" value="Pacifastin_dom_sf"/>
</dbReference>
<dbReference type="SMART" id="SM00041">
    <property type="entry name" value="CT"/>
    <property type="match status" value="1"/>
</dbReference>
<dbReference type="CTD" id="243369"/>
<dbReference type="GO" id="GO:0031012">
    <property type="term" value="C:extracellular matrix"/>
    <property type="evidence" value="ECO:0007669"/>
    <property type="project" value="TreeGrafter"/>
</dbReference>
<dbReference type="FunFam" id="2.20.100.10:FF:000093">
    <property type="entry name" value="SCO-spondin-like isoform 1"/>
    <property type="match status" value="1"/>
</dbReference>
<dbReference type="SUPFAM" id="SSF57603">
    <property type="entry name" value="FnI-like domain"/>
    <property type="match status" value="3"/>
</dbReference>
<evidence type="ECO:0000256" key="6">
    <source>
        <dbReference type="ARBA" id="ARBA00022536"/>
    </source>
</evidence>
<dbReference type="Gene3D" id="2.60.120.260">
    <property type="entry name" value="Galactose-binding domain-like"/>
    <property type="match status" value="1"/>
</dbReference>
<evidence type="ECO:0000256" key="2">
    <source>
        <dbReference type="ARBA" id="ARBA00009456"/>
    </source>
</evidence>
<evidence type="ECO:0000256" key="7">
    <source>
        <dbReference type="ARBA" id="ARBA00022583"/>
    </source>
</evidence>
<feature type="disulfide bond" evidence="16">
    <location>
        <begin position="1462"/>
        <end position="1480"/>
    </location>
</feature>
<dbReference type="GO" id="GO:0005615">
    <property type="term" value="C:extracellular space"/>
    <property type="evidence" value="ECO:0007669"/>
    <property type="project" value="TreeGrafter"/>
</dbReference>
<feature type="compositionally biased region" description="Polar residues" evidence="17">
    <location>
        <begin position="1534"/>
        <end position="1544"/>
    </location>
</feature>
<dbReference type="PROSITE" id="PS50068">
    <property type="entry name" value="LDLRA_2"/>
    <property type="match status" value="10"/>
</dbReference>
<dbReference type="InterPro" id="IPR006207">
    <property type="entry name" value="Cys_knot_C"/>
</dbReference>
<dbReference type="FunFam" id="2.20.100.10:FF:000004">
    <property type="entry name" value="Adhesion G protein-coupled receptor B2"/>
    <property type="match status" value="1"/>
</dbReference>
<dbReference type="SUPFAM" id="SSF82895">
    <property type="entry name" value="TSP-1 type 1 repeat"/>
    <property type="match status" value="24"/>
</dbReference>
<feature type="region of interest" description="Disordered" evidence="17">
    <location>
        <begin position="1531"/>
        <end position="1560"/>
    </location>
</feature>
<evidence type="ECO:0000256" key="9">
    <source>
        <dbReference type="ARBA" id="ARBA00022737"/>
    </source>
</evidence>
<dbReference type="FunFam" id="4.10.400.10:FF:000167">
    <property type="entry name" value="Predicted protein"/>
    <property type="match status" value="1"/>
</dbReference>
<dbReference type="InterPro" id="IPR000884">
    <property type="entry name" value="TSP1_rpt"/>
</dbReference>
<evidence type="ECO:0000256" key="5">
    <source>
        <dbReference type="ARBA" id="ARBA00022525"/>
    </source>
</evidence>
<dbReference type="PROSITE" id="PS50231">
    <property type="entry name" value="RICIN_B_LECTIN"/>
    <property type="match status" value="1"/>
</dbReference>
<dbReference type="InterPro" id="IPR036383">
    <property type="entry name" value="TSP1_rpt_sf"/>
</dbReference>
<dbReference type="InParanoid" id="A0A6P6E901"/>
<dbReference type="FunFam" id="2.10.25.10:FF:000055">
    <property type="entry name" value="alpha-tectorin isoform X1"/>
    <property type="match status" value="3"/>
</dbReference>
<accession>A0A6P6E901</accession>
<gene>
    <name evidence="24" type="primary">Sspo</name>
</gene>
<dbReference type="OrthoDB" id="6262482at2759"/>
<name>A0A6P6E901_OCTDE</name>
<dbReference type="SMART" id="SM00192">
    <property type="entry name" value="LDLa"/>
    <property type="match status" value="10"/>
</dbReference>
<dbReference type="FunFam" id="4.10.400.10:FF:000034">
    <property type="entry name" value="Low-density lipoprotein receptor-related protein 2"/>
    <property type="match status" value="1"/>
</dbReference>
<keyword evidence="8 18" id="KW-0732">Signal</keyword>
<dbReference type="Pfam" id="PF00094">
    <property type="entry name" value="VWD"/>
    <property type="match status" value="3"/>
</dbReference>
<dbReference type="GO" id="GO:0007155">
    <property type="term" value="P:cell adhesion"/>
    <property type="evidence" value="ECO:0007669"/>
    <property type="project" value="UniProtKB-KW"/>
</dbReference>
<dbReference type="GO" id="GO:0006897">
    <property type="term" value="P:endocytosis"/>
    <property type="evidence" value="ECO:0007669"/>
    <property type="project" value="UniProtKB-KW"/>
</dbReference>
<feature type="disulfide bond" evidence="16">
    <location>
        <begin position="2410"/>
        <end position="2428"/>
    </location>
</feature>
<protein>
    <recommendedName>
        <fullName evidence="4">SCO-spondin</fullName>
    </recommendedName>
</protein>
<dbReference type="InterPro" id="IPR002172">
    <property type="entry name" value="LDrepeatLR_classA_rpt"/>
</dbReference>
<evidence type="ECO:0000259" key="21">
    <source>
        <dbReference type="PROSITE" id="PS50184"/>
    </source>
</evidence>
<dbReference type="InterPro" id="IPR001846">
    <property type="entry name" value="VWF_type-D"/>
</dbReference>
<dbReference type="SUPFAM" id="SSF57424">
    <property type="entry name" value="LDL receptor-like module"/>
    <property type="match status" value="10"/>
</dbReference>
<feature type="chain" id="PRO_5028439499" description="SCO-spondin" evidence="18">
    <location>
        <begin position="17"/>
        <end position="5104"/>
    </location>
</feature>